<evidence type="ECO:0000256" key="4">
    <source>
        <dbReference type="ARBA" id="ARBA00022989"/>
    </source>
</evidence>
<evidence type="ECO:0000256" key="2">
    <source>
        <dbReference type="ARBA" id="ARBA00022475"/>
    </source>
</evidence>
<keyword evidence="6 8" id="KW-0472">Membrane</keyword>
<feature type="transmembrane region" description="Helical" evidence="8">
    <location>
        <begin position="70"/>
        <end position="89"/>
    </location>
</feature>
<gene>
    <name evidence="8" type="primary">mntP</name>
    <name evidence="9" type="ORF">ACFSYH_09240</name>
</gene>
<evidence type="ECO:0000256" key="6">
    <source>
        <dbReference type="ARBA" id="ARBA00023136"/>
    </source>
</evidence>
<evidence type="ECO:0000256" key="7">
    <source>
        <dbReference type="ARBA" id="ARBA00023211"/>
    </source>
</evidence>
<keyword evidence="10" id="KW-1185">Reference proteome</keyword>
<organism evidence="9 10">
    <name type="scientific">Populibacterium corticicola</name>
    <dbReference type="NCBI Taxonomy" id="1812826"/>
    <lineage>
        <taxon>Bacteria</taxon>
        <taxon>Bacillati</taxon>
        <taxon>Actinomycetota</taxon>
        <taxon>Actinomycetes</taxon>
        <taxon>Micrococcales</taxon>
        <taxon>Jonesiaceae</taxon>
        <taxon>Populibacterium</taxon>
    </lineage>
</organism>
<reference evidence="10" key="1">
    <citation type="journal article" date="2019" name="Int. J. Syst. Evol. Microbiol.">
        <title>The Global Catalogue of Microorganisms (GCM) 10K type strain sequencing project: providing services to taxonomists for standard genome sequencing and annotation.</title>
        <authorList>
            <consortium name="The Broad Institute Genomics Platform"/>
            <consortium name="The Broad Institute Genome Sequencing Center for Infectious Disease"/>
            <person name="Wu L."/>
            <person name="Ma J."/>
        </authorList>
    </citation>
    <scope>NUCLEOTIDE SEQUENCE [LARGE SCALE GENOMIC DNA]</scope>
    <source>
        <strain evidence="10">KCTC 33576</strain>
    </source>
</reference>
<dbReference type="InterPro" id="IPR003810">
    <property type="entry name" value="Mntp/YtaF"/>
</dbReference>
<dbReference type="HAMAP" id="MF_01521">
    <property type="entry name" value="MntP_pump"/>
    <property type="match status" value="1"/>
</dbReference>
<evidence type="ECO:0000256" key="5">
    <source>
        <dbReference type="ARBA" id="ARBA00023065"/>
    </source>
</evidence>
<comment type="similarity">
    <text evidence="8">Belongs to the MntP (TC 9.B.29) family.</text>
</comment>
<comment type="caution">
    <text evidence="9">The sequence shown here is derived from an EMBL/GenBank/DDBJ whole genome shotgun (WGS) entry which is preliminary data.</text>
</comment>
<dbReference type="Proteomes" id="UP001597391">
    <property type="component" value="Unassembled WGS sequence"/>
</dbReference>
<evidence type="ECO:0000313" key="10">
    <source>
        <dbReference type="Proteomes" id="UP001597391"/>
    </source>
</evidence>
<protein>
    <recommendedName>
        <fullName evidence="8">Putative manganese efflux pump MntP</fullName>
    </recommendedName>
</protein>
<sequence>MSFAGLLLIALAVSADAFAVALTMGVKMRTFAWRYVLTIALVFGGFQALMPLIGWFLGDNFLQYMEAIDHWIAFGLLLAVGGHMLWAAFRPDEEECALCVGQCRCDKVLGDVGAADPTGAGAKIEDAPVDEATISSQSMGAVRVATAQDTVARTETAYPKLAIGTLLMLGVAESIDALAVGITFPVAGVNVWAGIALIGVVTTLLSALAVWLGHKLGTKFSQVAEILGGSILIAIGIQILIQHIG</sequence>
<feature type="transmembrane region" description="Helical" evidence="8">
    <location>
        <begin position="191"/>
        <end position="212"/>
    </location>
</feature>
<dbReference type="PANTHER" id="PTHR35529">
    <property type="entry name" value="MANGANESE EFFLUX PUMP MNTP-RELATED"/>
    <property type="match status" value="1"/>
</dbReference>
<feature type="transmembrane region" description="Helical" evidence="8">
    <location>
        <begin position="224"/>
        <end position="244"/>
    </location>
</feature>
<dbReference type="PANTHER" id="PTHR35529:SF1">
    <property type="entry name" value="MANGANESE EFFLUX PUMP MNTP-RELATED"/>
    <property type="match status" value="1"/>
</dbReference>
<comment type="function">
    <text evidence="8">Probably functions as a manganese efflux pump.</text>
</comment>
<accession>A0ABW5XE47</accession>
<keyword evidence="7 8" id="KW-0464">Manganese</keyword>
<dbReference type="EMBL" id="JBHUOP010000003">
    <property type="protein sequence ID" value="MFD2840755.1"/>
    <property type="molecule type" value="Genomic_DNA"/>
</dbReference>
<proteinExistence type="inferred from homology"/>
<dbReference type="RefSeq" id="WP_377466636.1">
    <property type="nucleotide sequence ID" value="NZ_JBHUOP010000003.1"/>
</dbReference>
<evidence type="ECO:0000256" key="1">
    <source>
        <dbReference type="ARBA" id="ARBA00022448"/>
    </source>
</evidence>
<keyword evidence="3 8" id="KW-0812">Transmembrane</keyword>
<evidence type="ECO:0000256" key="8">
    <source>
        <dbReference type="HAMAP-Rule" id="MF_01521"/>
    </source>
</evidence>
<keyword evidence="1 8" id="KW-0813">Transport</keyword>
<comment type="subcellular location">
    <subcellularLocation>
        <location evidence="8">Cell membrane</location>
        <topology evidence="8">Multi-pass membrane protein</topology>
    </subcellularLocation>
</comment>
<evidence type="ECO:0000313" key="9">
    <source>
        <dbReference type="EMBL" id="MFD2840755.1"/>
    </source>
</evidence>
<feature type="transmembrane region" description="Helical" evidence="8">
    <location>
        <begin position="35"/>
        <end position="58"/>
    </location>
</feature>
<evidence type="ECO:0000256" key="3">
    <source>
        <dbReference type="ARBA" id="ARBA00022692"/>
    </source>
</evidence>
<dbReference type="InterPro" id="IPR022929">
    <property type="entry name" value="Put_MntP"/>
</dbReference>
<keyword evidence="2 8" id="KW-1003">Cell membrane</keyword>
<dbReference type="Pfam" id="PF02659">
    <property type="entry name" value="Mntp"/>
    <property type="match status" value="2"/>
</dbReference>
<name>A0ABW5XE47_9MICO</name>
<keyword evidence="4 8" id="KW-1133">Transmembrane helix</keyword>
<comment type="caution">
    <text evidence="8">Lacks conserved residue(s) required for the propagation of feature annotation.</text>
</comment>
<keyword evidence="5 8" id="KW-0406">Ion transport</keyword>